<feature type="region of interest" description="Disordered" evidence="6">
    <location>
        <begin position="471"/>
        <end position="509"/>
    </location>
</feature>
<dbReference type="Pfam" id="PF00629">
    <property type="entry name" value="MAM"/>
    <property type="match status" value="1"/>
</dbReference>
<protein>
    <recommendedName>
        <fullName evidence="11">Protein kinase domain-containing protein</fullName>
    </recommendedName>
</protein>
<feature type="compositionally biased region" description="Polar residues" evidence="6">
    <location>
        <begin position="471"/>
        <end position="498"/>
    </location>
</feature>
<proteinExistence type="predicted"/>
<evidence type="ECO:0000256" key="6">
    <source>
        <dbReference type="SAM" id="MobiDB-lite"/>
    </source>
</evidence>
<evidence type="ECO:0008006" key="11">
    <source>
        <dbReference type="Google" id="ProtNLM"/>
    </source>
</evidence>
<evidence type="ECO:0000256" key="2">
    <source>
        <dbReference type="ARBA" id="ARBA00022679"/>
    </source>
</evidence>
<dbReference type="InterPro" id="IPR050494">
    <property type="entry name" value="Ser_Thr_dual-spec_kinase"/>
</dbReference>
<dbReference type="GO" id="GO:0016020">
    <property type="term" value="C:membrane"/>
    <property type="evidence" value="ECO:0007669"/>
    <property type="project" value="InterPro"/>
</dbReference>
<evidence type="ECO:0000256" key="5">
    <source>
        <dbReference type="ARBA" id="ARBA00022840"/>
    </source>
</evidence>
<accession>A0A811KGQ0</accession>
<dbReference type="SMART" id="SM00220">
    <property type="entry name" value="S_TKc"/>
    <property type="match status" value="1"/>
</dbReference>
<feature type="region of interest" description="Disordered" evidence="6">
    <location>
        <begin position="761"/>
        <end position="781"/>
    </location>
</feature>
<evidence type="ECO:0000313" key="9">
    <source>
        <dbReference type="EMBL" id="CAD5215470.1"/>
    </source>
</evidence>
<evidence type="ECO:0000259" key="7">
    <source>
        <dbReference type="PROSITE" id="PS50011"/>
    </source>
</evidence>
<dbReference type="PROSITE" id="PS50011">
    <property type="entry name" value="PROTEIN_KINASE_DOM"/>
    <property type="match status" value="1"/>
</dbReference>
<comment type="caution">
    <text evidence="9">The sequence shown here is derived from an EMBL/GenBank/DDBJ whole genome shotgun (WGS) entry which is preliminary data.</text>
</comment>
<dbReference type="Gene3D" id="1.10.510.10">
    <property type="entry name" value="Transferase(Phosphotransferase) domain 1"/>
    <property type="match status" value="1"/>
</dbReference>
<name>A0A811KGQ0_9BILA</name>
<dbReference type="GO" id="GO:0005524">
    <property type="term" value="F:ATP binding"/>
    <property type="evidence" value="ECO:0007669"/>
    <property type="project" value="UniProtKB-KW"/>
</dbReference>
<dbReference type="SUPFAM" id="SSF56112">
    <property type="entry name" value="Protein kinase-like (PK-like)"/>
    <property type="match status" value="1"/>
</dbReference>
<feature type="domain" description="MAM" evidence="8">
    <location>
        <begin position="1140"/>
        <end position="1305"/>
    </location>
</feature>
<reference evidence="9" key="1">
    <citation type="submission" date="2020-09" db="EMBL/GenBank/DDBJ databases">
        <authorList>
            <person name="Kikuchi T."/>
        </authorList>
    </citation>
    <scope>NUCLEOTIDE SEQUENCE</scope>
    <source>
        <strain evidence="9">SH1</strain>
    </source>
</reference>
<organism evidence="9 10">
    <name type="scientific">Bursaphelenchus okinawaensis</name>
    <dbReference type="NCBI Taxonomy" id="465554"/>
    <lineage>
        <taxon>Eukaryota</taxon>
        <taxon>Metazoa</taxon>
        <taxon>Ecdysozoa</taxon>
        <taxon>Nematoda</taxon>
        <taxon>Chromadorea</taxon>
        <taxon>Rhabditida</taxon>
        <taxon>Tylenchina</taxon>
        <taxon>Tylenchomorpha</taxon>
        <taxon>Aphelenchoidea</taxon>
        <taxon>Aphelenchoididae</taxon>
        <taxon>Bursaphelenchus</taxon>
    </lineage>
</organism>
<evidence type="ECO:0000256" key="4">
    <source>
        <dbReference type="ARBA" id="ARBA00022777"/>
    </source>
</evidence>
<dbReference type="InterPro" id="IPR000719">
    <property type="entry name" value="Prot_kinase_dom"/>
</dbReference>
<evidence type="ECO:0000256" key="1">
    <source>
        <dbReference type="ARBA" id="ARBA00022527"/>
    </source>
</evidence>
<feature type="domain" description="Protein kinase" evidence="7">
    <location>
        <begin position="157"/>
        <end position="466"/>
    </location>
</feature>
<keyword evidence="2" id="KW-0808">Transferase</keyword>
<dbReference type="PROSITE" id="PS50060">
    <property type="entry name" value="MAM_2"/>
    <property type="match status" value="1"/>
</dbReference>
<dbReference type="EMBL" id="CAJFDH010000003">
    <property type="protein sequence ID" value="CAD5215470.1"/>
    <property type="molecule type" value="Genomic_DNA"/>
</dbReference>
<dbReference type="Gene3D" id="3.30.200.20">
    <property type="entry name" value="Phosphorylase Kinase, domain 1"/>
    <property type="match status" value="1"/>
</dbReference>
<feature type="region of interest" description="Disordered" evidence="6">
    <location>
        <begin position="1048"/>
        <end position="1078"/>
    </location>
</feature>
<dbReference type="SUPFAM" id="SSF49899">
    <property type="entry name" value="Concanavalin A-like lectins/glucanases"/>
    <property type="match status" value="1"/>
</dbReference>
<dbReference type="Gene3D" id="2.60.120.200">
    <property type="match status" value="1"/>
</dbReference>
<keyword evidence="1" id="KW-0723">Serine/threonine-protein kinase</keyword>
<dbReference type="OrthoDB" id="5822873at2759"/>
<dbReference type="InterPro" id="IPR011009">
    <property type="entry name" value="Kinase-like_dom_sf"/>
</dbReference>
<keyword evidence="10" id="KW-1185">Reference proteome</keyword>
<dbReference type="InterPro" id="IPR013320">
    <property type="entry name" value="ConA-like_dom_sf"/>
</dbReference>
<gene>
    <name evidence="9" type="ORF">BOKJ2_LOCUS6109</name>
</gene>
<dbReference type="PANTHER" id="PTHR24058">
    <property type="entry name" value="DUAL SPECIFICITY PROTEIN KINASE"/>
    <property type="match status" value="1"/>
</dbReference>
<evidence type="ECO:0000256" key="3">
    <source>
        <dbReference type="ARBA" id="ARBA00022741"/>
    </source>
</evidence>
<sequence length="1322" mass="148186">MAEGSLESFPGTSTTYSTNPPEHFGEDINESATIESYDEQRQSWMEKESDSKYFYTNKNSSFFRKTVFAIGNGVPPTPERPESRINSVMTPAMALDTFADCLDSYEKKEIKKCKLVSHVGSAAEKDKLRNYYKKYKSFDDILGRYFILTHDHLYYRYEILKELHVGKMAQVVLTYDHERCKKVVAKIFRNDQWPKICAEKELKVFWAALIKKEGKEMLMELCSKHFICPIYNQFKFRGHNVFIMEQASRTIDYLIKHNVEFSLINICKFARQICDGLQFLHGLGIVHGSICPQHVIHSLDKPGQIRLIDFSYSCIDKECKLPLHFPEGKHNYAAPELLLGHKYGKPVDIWGLACTVAEMITKKMLFKGSVDTEVMTSISSLLGNIAPHLLTTDKTTKGIKRPEQPYFDQSGNFIFEGKQLTRTFLKDVIPEQMFVEPIKGFLKSSLVYNPVRRPTADNAFQSFSMLSTPMSTKRAQSTSVNRNDASKRSVTNSLPDSTTPKRKKPKLEVYCCPSQSKPSAGMDPRANGEEGPGGLVSRILQVALGLFVTTVELPVLSPNDMSNLSINFDCDFSRACRWGSVGHGLSKWKLAKGQPDGLLWLAATGTMALPSDPFAILEIHDSDSDIFTSQRINCQIESAMFSFTYWTIGSADLQICLLDEYMREFNCTGMLESRVQPGKVALKIPAIGRPFHIAIIPDARPGAIVLDDIKYDAEFCKGNTLEQVATRGPLFPRPESVSVDRIVPPTTTSTWIEITTTQYTTTTEATTEPTTTTESTTTTTTEDTTTTATVTTTVTEAPVTISTTPRETIATIEENPEFDLLIIGNKTQPLFDRRRGRLIEDTGDLLCDFAFNFPCFWGPEAGKWAIVEKGAIPSMEERAIEGTDLPAYPAAVVIQGTAMFSSDPLKCQTGSGKLLFRYWANNKLTLQVCALGYNLDSNKIQCVEQDTGTRKDQTALAVFEFSHDILEPFTLNIVPVWEKKVRNAYLVLDEIAYIGECNTTLLESSEVFEKKINNKKKIEKIKKPIVKPLPHQTTVEARPVTSKLGLITPSPAVDNLPEPDRKESESFEEESVEVTEATTEATTLTTTFTTTAIIAPTMNVRPGLVVQKTTSKNSFTIPYTTTPKFVTTTPEPIMDYCKLLNCDFNDNACHYLNHGLTKIPWTLRNKGYGFPLSRHTDLRPTPTNGQFVSAILGPGDFAILESPRFNLTQGINVLLFQYYRPTHASTIRLCLGTRYTKPLRTISSFIQCPPILRSLTSKNAFKWNSVHIQLPPGTSHFYLVAHNLDRSTEKAAIAIDNIRVAICDPRSFDPSIEESTTMETTS</sequence>
<dbReference type="Pfam" id="PF00069">
    <property type="entry name" value="Pkinase"/>
    <property type="match status" value="1"/>
</dbReference>
<feature type="compositionally biased region" description="Polar residues" evidence="6">
    <location>
        <begin position="10"/>
        <end position="20"/>
    </location>
</feature>
<keyword evidence="5" id="KW-0067">ATP-binding</keyword>
<keyword evidence="4" id="KW-0418">Kinase</keyword>
<feature type="region of interest" description="Disordered" evidence="6">
    <location>
        <begin position="1"/>
        <end position="28"/>
    </location>
</feature>
<dbReference type="Proteomes" id="UP000614601">
    <property type="component" value="Unassembled WGS sequence"/>
</dbReference>
<evidence type="ECO:0000313" key="10">
    <source>
        <dbReference type="Proteomes" id="UP000614601"/>
    </source>
</evidence>
<dbReference type="GO" id="GO:0004674">
    <property type="term" value="F:protein serine/threonine kinase activity"/>
    <property type="evidence" value="ECO:0007669"/>
    <property type="project" value="UniProtKB-KW"/>
</dbReference>
<dbReference type="InterPro" id="IPR000998">
    <property type="entry name" value="MAM_dom"/>
</dbReference>
<dbReference type="EMBL" id="CAJFCW020000003">
    <property type="protein sequence ID" value="CAG9104140.1"/>
    <property type="molecule type" value="Genomic_DNA"/>
</dbReference>
<keyword evidence="3" id="KW-0547">Nucleotide-binding</keyword>
<evidence type="ECO:0000259" key="8">
    <source>
        <dbReference type="PROSITE" id="PS50060"/>
    </source>
</evidence>
<dbReference type="Proteomes" id="UP000783686">
    <property type="component" value="Unassembled WGS sequence"/>
</dbReference>